<evidence type="ECO:0000313" key="3">
    <source>
        <dbReference type="Proteomes" id="UP000325315"/>
    </source>
</evidence>
<name>A0A5B6UZV9_9ROSI</name>
<dbReference type="Proteomes" id="UP000325315">
    <property type="component" value="Unassembled WGS sequence"/>
</dbReference>
<organism evidence="2 3">
    <name type="scientific">Gossypium australe</name>
    <dbReference type="NCBI Taxonomy" id="47621"/>
    <lineage>
        <taxon>Eukaryota</taxon>
        <taxon>Viridiplantae</taxon>
        <taxon>Streptophyta</taxon>
        <taxon>Embryophyta</taxon>
        <taxon>Tracheophyta</taxon>
        <taxon>Spermatophyta</taxon>
        <taxon>Magnoliopsida</taxon>
        <taxon>eudicotyledons</taxon>
        <taxon>Gunneridae</taxon>
        <taxon>Pentapetalae</taxon>
        <taxon>rosids</taxon>
        <taxon>malvids</taxon>
        <taxon>Malvales</taxon>
        <taxon>Malvaceae</taxon>
        <taxon>Malvoideae</taxon>
        <taxon>Gossypium</taxon>
    </lineage>
</organism>
<proteinExistence type="predicted"/>
<dbReference type="OrthoDB" id="2272416at2759"/>
<keyword evidence="3" id="KW-1185">Reference proteome</keyword>
<reference evidence="2" key="1">
    <citation type="submission" date="2019-08" db="EMBL/GenBank/DDBJ databases">
        <authorList>
            <person name="Liu F."/>
        </authorList>
    </citation>
    <scope>NUCLEOTIDE SEQUENCE [LARGE SCALE GENOMIC DNA]</scope>
    <source>
        <strain evidence="2">PA1801</strain>
        <tissue evidence="2">Leaf</tissue>
    </source>
</reference>
<accession>A0A5B6UZV9</accession>
<dbReference type="EMBL" id="SMMG02000009">
    <property type="protein sequence ID" value="KAA3461775.1"/>
    <property type="molecule type" value="Genomic_DNA"/>
</dbReference>
<comment type="caution">
    <text evidence="2">The sequence shown here is derived from an EMBL/GenBank/DDBJ whole genome shotgun (WGS) entry which is preliminary data.</text>
</comment>
<feature type="compositionally biased region" description="Basic and acidic residues" evidence="1">
    <location>
        <begin position="113"/>
        <end position="133"/>
    </location>
</feature>
<dbReference type="AlphaFoldDB" id="A0A5B6UZV9"/>
<evidence type="ECO:0000256" key="1">
    <source>
        <dbReference type="SAM" id="MobiDB-lite"/>
    </source>
</evidence>
<gene>
    <name evidence="2" type="ORF">EPI10_028323</name>
</gene>
<feature type="compositionally biased region" description="Polar residues" evidence="1">
    <location>
        <begin position="134"/>
        <end position="144"/>
    </location>
</feature>
<evidence type="ECO:0000313" key="2">
    <source>
        <dbReference type="EMBL" id="KAA3461775.1"/>
    </source>
</evidence>
<protein>
    <submittedName>
        <fullName evidence="2">1-phosphatidylinositol-4,5-bisphosphate phosphodiesterase beta-2</fullName>
    </submittedName>
</protein>
<feature type="region of interest" description="Disordered" evidence="1">
    <location>
        <begin position="113"/>
        <end position="144"/>
    </location>
</feature>
<sequence length="144" mass="16303">MGSMPDLDTKKMVGTPIVETGSQILMPGDDALSQAMLHRLHWSRPNSGRNKYVGVSYAEAHRCEFMSLSQGDRTVAKYEAEFMRLSKYAHSLSIQFEEGLIYDLKAKIIEEVKHTERKKGDRDKGQSNLKRDSSPSSSIQRPKK</sequence>